<keyword evidence="1" id="KW-0812">Transmembrane</keyword>
<sequence length="112" mass="12730">MIKNGLFIISVFLNILFILKGIYTLLDGYPEKQNGELGILKKDLVVGKFDGKERLFKLPKGLVVRDASASGVGYFEPNRFKIIVTSDRENLVDYDVTEKEISDFNAEYYSVK</sequence>
<dbReference type="EMBL" id="NPDV01000002">
    <property type="protein sequence ID" value="PJZ54619.1"/>
    <property type="molecule type" value="Genomic_DNA"/>
</dbReference>
<feature type="transmembrane region" description="Helical" evidence="1">
    <location>
        <begin position="6"/>
        <end position="26"/>
    </location>
</feature>
<dbReference type="Proteomes" id="UP000232149">
    <property type="component" value="Unassembled WGS sequence"/>
</dbReference>
<accession>A0A2M9YSX8</accession>
<comment type="caution">
    <text evidence="2">The sequence shown here is derived from an EMBL/GenBank/DDBJ whole genome shotgun (WGS) entry which is preliminary data.</text>
</comment>
<dbReference type="AlphaFoldDB" id="A0A2M9YSX8"/>
<keyword evidence="1" id="KW-0472">Membrane</keyword>
<dbReference type="EMBL" id="NPDU01000106">
    <property type="protein sequence ID" value="PJZ59666.1"/>
    <property type="molecule type" value="Genomic_DNA"/>
</dbReference>
<proteinExistence type="predicted"/>
<protein>
    <submittedName>
        <fullName evidence="2">Uncharacterized protein</fullName>
    </submittedName>
</protein>
<reference evidence="4 5" key="1">
    <citation type="submission" date="2017-07" db="EMBL/GenBank/DDBJ databases">
        <title>Leptospira spp. isolated from tropical soils.</title>
        <authorList>
            <person name="Thibeaux R."/>
            <person name="Iraola G."/>
            <person name="Ferres I."/>
            <person name="Bierque E."/>
            <person name="Girault D."/>
            <person name="Soupe-Gilbert M.-E."/>
            <person name="Picardeau M."/>
            <person name="Goarant C."/>
        </authorList>
    </citation>
    <scope>NUCLEOTIDE SEQUENCE [LARGE SCALE GENOMIC DNA]</scope>
    <source>
        <strain evidence="2 5">FH2-B-C1</strain>
        <strain evidence="3 4">FH2-B-D1</strain>
    </source>
</reference>
<keyword evidence="1" id="KW-1133">Transmembrane helix</keyword>
<evidence type="ECO:0000313" key="3">
    <source>
        <dbReference type="EMBL" id="PJZ59666.1"/>
    </source>
</evidence>
<dbReference type="RefSeq" id="WP_100784155.1">
    <property type="nucleotide sequence ID" value="NZ_NPDU01000106.1"/>
</dbReference>
<keyword evidence="4" id="KW-1185">Reference proteome</keyword>
<organism evidence="2 5">
    <name type="scientific">Leptospira adleri</name>
    <dbReference type="NCBI Taxonomy" id="2023186"/>
    <lineage>
        <taxon>Bacteria</taxon>
        <taxon>Pseudomonadati</taxon>
        <taxon>Spirochaetota</taxon>
        <taxon>Spirochaetia</taxon>
        <taxon>Leptospirales</taxon>
        <taxon>Leptospiraceae</taxon>
        <taxon>Leptospira</taxon>
    </lineage>
</organism>
<evidence type="ECO:0000313" key="5">
    <source>
        <dbReference type="Proteomes" id="UP000232188"/>
    </source>
</evidence>
<evidence type="ECO:0000313" key="2">
    <source>
        <dbReference type="EMBL" id="PJZ54619.1"/>
    </source>
</evidence>
<evidence type="ECO:0000313" key="4">
    <source>
        <dbReference type="Proteomes" id="UP000232149"/>
    </source>
</evidence>
<gene>
    <name evidence="3" type="ORF">CH376_22505</name>
    <name evidence="2" type="ORF">CH380_02520</name>
</gene>
<name>A0A2M9YSX8_9LEPT</name>
<dbReference type="Proteomes" id="UP000232188">
    <property type="component" value="Unassembled WGS sequence"/>
</dbReference>
<evidence type="ECO:0000256" key="1">
    <source>
        <dbReference type="SAM" id="Phobius"/>
    </source>
</evidence>